<feature type="domain" description="L-asparaginase N-terminal" evidence="2">
    <location>
        <begin position="4"/>
        <end position="194"/>
    </location>
</feature>
<dbReference type="Proteomes" id="UP001324287">
    <property type="component" value="Chromosome"/>
</dbReference>
<reference evidence="4 5" key="1">
    <citation type="submission" date="2023-12" db="EMBL/GenBank/DDBJ databases">
        <title>Blastococcus brunescens sp. nov., an actonobacterium isolated from sandstone collected in sahara desert.</title>
        <authorList>
            <person name="Gtari M."/>
            <person name="Ghodhbane F."/>
        </authorList>
    </citation>
    <scope>NUCLEOTIDE SEQUENCE [LARGE SCALE GENOMIC DNA]</scope>
    <source>
        <strain evidence="4 5">BMG 8361</strain>
    </source>
</reference>
<dbReference type="InterPro" id="IPR037152">
    <property type="entry name" value="L-asparaginase_N_sf"/>
</dbReference>
<evidence type="ECO:0000313" key="5">
    <source>
        <dbReference type="Proteomes" id="UP001324287"/>
    </source>
</evidence>
<feature type="active site" evidence="1">
    <location>
        <position position="85"/>
    </location>
</feature>
<dbReference type="Pfam" id="PF17763">
    <property type="entry name" value="Asparaginase_C"/>
    <property type="match status" value="1"/>
</dbReference>
<evidence type="ECO:0000259" key="3">
    <source>
        <dbReference type="Pfam" id="PF17763"/>
    </source>
</evidence>
<dbReference type="RefSeq" id="WP_324274930.1">
    <property type="nucleotide sequence ID" value="NZ_CP141261.1"/>
</dbReference>
<dbReference type="InterPro" id="IPR036152">
    <property type="entry name" value="Asp/glu_Ase-like_sf"/>
</dbReference>
<accession>A0ABZ1B3G4</accession>
<dbReference type="EMBL" id="CP141261">
    <property type="protein sequence ID" value="WRL63595.1"/>
    <property type="molecule type" value="Genomic_DNA"/>
</dbReference>
<dbReference type="InterPro" id="IPR027474">
    <property type="entry name" value="L-asparaginase_N"/>
</dbReference>
<dbReference type="PANTHER" id="PTHR11707:SF28">
    <property type="entry name" value="60 KDA LYSOPHOSPHOLIPASE"/>
    <property type="match status" value="1"/>
</dbReference>
<dbReference type="Gene3D" id="3.40.50.1170">
    <property type="entry name" value="L-asparaginase, N-terminal domain"/>
    <property type="match status" value="1"/>
</dbReference>
<proteinExistence type="predicted"/>
<dbReference type="InterPro" id="IPR040919">
    <property type="entry name" value="Asparaginase_C"/>
</dbReference>
<dbReference type="PRINTS" id="PR00139">
    <property type="entry name" value="ASNGLNASE"/>
</dbReference>
<evidence type="ECO:0000256" key="1">
    <source>
        <dbReference type="PROSITE-ProRule" id="PRU10100"/>
    </source>
</evidence>
<dbReference type="SMART" id="SM00870">
    <property type="entry name" value="Asparaginase"/>
    <property type="match status" value="1"/>
</dbReference>
<dbReference type="GO" id="GO:0004067">
    <property type="term" value="F:asparaginase activity"/>
    <property type="evidence" value="ECO:0007669"/>
    <property type="project" value="UniProtKB-EC"/>
</dbReference>
<keyword evidence="4" id="KW-0378">Hydrolase</keyword>
<dbReference type="EC" id="3.5.1.1" evidence="4"/>
<dbReference type="InterPro" id="IPR027475">
    <property type="entry name" value="Asparaginase/glutaminase_AS2"/>
</dbReference>
<feature type="domain" description="Asparaginase/glutaminase C-terminal" evidence="3">
    <location>
        <begin position="212"/>
        <end position="285"/>
    </location>
</feature>
<dbReference type="InterPro" id="IPR027473">
    <property type="entry name" value="L-asparaginase_C"/>
</dbReference>
<sequence length="295" mass="30544">MSGVTVLLTGGTIGQRSSGGVAAPAADATAALVQRVCPAGIELELVRAMQRDSPDIGPAEWEQLAREVARAVRRGADGVVVLHGTDTLAHTAAALALALPGIGVPVVLTGSMRPGSDDDSDAESNLHSAFLVATSPLRGVAVVFTSPDDGATADILRGTRAVKRRTSEAAAFESVGAPLWGRVADDEVRLDRDAPRRTAATLPDGECAFSPHVDVVKVSPMTTGDRMRRLLAGLHGVVVEGFGAGHVPRAALDALAAFDGPVVVCSQVSTDHERLGMYASDRRLTDIPRSSLPGR</sequence>
<dbReference type="Pfam" id="PF00710">
    <property type="entry name" value="Asparaginase"/>
    <property type="match status" value="1"/>
</dbReference>
<dbReference type="Gene3D" id="3.40.50.40">
    <property type="match status" value="1"/>
</dbReference>
<name>A0ABZ1B3G4_9ACTN</name>
<gene>
    <name evidence="4" type="ORF">U6N30_28610</name>
</gene>
<evidence type="ECO:0000259" key="2">
    <source>
        <dbReference type="Pfam" id="PF00710"/>
    </source>
</evidence>
<dbReference type="PROSITE" id="PS51732">
    <property type="entry name" value="ASN_GLN_ASE_3"/>
    <property type="match status" value="1"/>
</dbReference>
<dbReference type="PROSITE" id="PS00917">
    <property type="entry name" value="ASN_GLN_ASE_2"/>
    <property type="match status" value="1"/>
</dbReference>
<keyword evidence="5" id="KW-1185">Reference proteome</keyword>
<protein>
    <submittedName>
        <fullName evidence="4">Asparaginase domain-containing protein</fullName>
        <ecNumber evidence="4">3.5.1.1</ecNumber>
    </submittedName>
</protein>
<dbReference type="SFLD" id="SFLDS00057">
    <property type="entry name" value="Glutaminase/Asparaginase"/>
    <property type="match status" value="1"/>
</dbReference>
<dbReference type="PIRSF" id="PIRSF500176">
    <property type="entry name" value="L_ASNase"/>
    <property type="match status" value="1"/>
</dbReference>
<dbReference type="PIRSF" id="PIRSF001220">
    <property type="entry name" value="L-ASNase_gatD"/>
    <property type="match status" value="1"/>
</dbReference>
<dbReference type="SUPFAM" id="SSF53774">
    <property type="entry name" value="Glutaminase/Asparaginase"/>
    <property type="match status" value="1"/>
</dbReference>
<dbReference type="InterPro" id="IPR006034">
    <property type="entry name" value="Asparaginase/glutaminase-like"/>
</dbReference>
<organism evidence="4 5">
    <name type="scientific">Blastococcus brunescens</name>
    <dbReference type="NCBI Taxonomy" id="1564165"/>
    <lineage>
        <taxon>Bacteria</taxon>
        <taxon>Bacillati</taxon>
        <taxon>Actinomycetota</taxon>
        <taxon>Actinomycetes</taxon>
        <taxon>Geodermatophilales</taxon>
        <taxon>Geodermatophilaceae</taxon>
        <taxon>Blastococcus</taxon>
    </lineage>
</organism>
<evidence type="ECO:0000313" key="4">
    <source>
        <dbReference type="EMBL" id="WRL63595.1"/>
    </source>
</evidence>
<dbReference type="PANTHER" id="PTHR11707">
    <property type="entry name" value="L-ASPARAGINASE"/>
    <property type="match status" value="1"/>
</dbReference>